<accession>A0A7V4U0U0</accession>
<reference evidence="1" key="1">
    <citation type="journal article" date="2020" name="mSystems">
        <title>Genome- and Community-Level Interaction Insights into Carbon Utilization and Element Cycling Functions of Hydrothermarchaeota in Hydrothermal Sediment.</title>
        <authorList>
            <person name="Zhou Z."/>
            <person name="Liu Y."/>
            <person name="Xu W."/>
            <person name="Pan J."/>
            <person name="Luo Z.H."/>
            <person name="Li M."/>
        </authorList>
    </citation>
    <scope>NUCLEOTIDE SEQUENCE [LARGE SCALE GENOMIC DNA]</scope>
    <source>
        <strain evidence="1">HyVt-577</strain>
    </source>
</reference>
<comment type="caution">
    <text evidence="1">The sequence shown here is derived from an EMBL/GenBank/DDBJ whole genome shotgun (WGS) entry which is preliminary data.</text>
</comment>
<dbReference type="EMBL" id="DRQG01000072">
    <property type="protein sequence ID" value="HGY55543.1"/>
    <property type="molecule type" value="Genomic_DNA"/>
</dbReference>
<dbReference type="AlphaFoldDB" id="A0A7V4U0U0"/>
<gene>
    <name evidence="1" type="ORF">ENK44_07585</name>
</gene>
<sequence>MVKNISNTEKLAQDFLKEASQLQNNIEPVKVLKARVYKIGNANVLIRAASEGNRNYFFGINYITVEEMANLHNPFIAFICGSIKRTVIIPAVVLFDNLNKISHDRNGEYKINISRDLDLILKGRGNRLNCGGYINNWNSLLLDTNNKSKVITVEESLHSIIQGRLLEIGNLRGFQTFSPDKSKKFNKKTLSSIATLSTCPELQFSDYNLLRKIDVLWFKEKGSHLIPEKAFEIEISTGTWSGVGRLSTLTDYSNVKFYIISDNRNRFNQVIQSFPVYKERFKHITPIQIGDLYSAEKSINELRYKIGL</sequence>
<organism evidence="1">
    <name type="scientific">Caldithrix abyssi</name>
    <dbReference type="NCBI Taxonomy" id="187145"/>
    <lineage>
        <taxon>Bacteria</taxon>
        <taxon>Pseudomonadati</taxon>
        <taxon>Calditrichota</taxon>
        <taxon>Calditrichia</taxon>
        <taxon>Calditrichales</taxon>
        <taxon>Calditrichaceae</taxon>
        <taxon>Caldithrix</taxon>
    </lineage>
</organism>
<evidence type="ECO:0000313" key="1">
    <source>
        <dbReference type="EMBL" id="HGY55543.1"/>
    </source>
</evidence>
<proteinExistence type="predicted"/>
<dbReference type="Proteomes" id="UP000885779">
    <property type="component" value="Unassembled WGS sequence"/>
</dbReference>
<protein>
    <submittedName>
        <fullName evidence="1">Uncharacterized protein</fullName>
    </submittedName>
</protein>
<name>A0A7V4U0U0_CALAY</name>